<reference evidence="10" key="3">
    <citation type="journal article" date="2012" name="PLoS Pathog.">
        <title>Comparative genomics of the apicomplexan parasites Toxoplasma gondii and Neospora caninum: Coccidia differing in host range and transmission strategy.</title>
        <authorList>
            <person name="Reid A.J."/>
            <person name="Vermont S.J."/>
            <person name="Cotton J.A."/>
            <person name="Harris D."/>
            <person name="Hill-Cawthorne G.A."/>
            <person name="Konen-Waisman S."/>
            <person name="Latham S.M."/>
            <person name="Mourier T."/>
            <person name="Norton R."/>
            <person name="Quail M.A."/>
            <person name="Sanders M."/>
            <person name="Shanmugam D."/>
            <person name="Sohal A."/>
            <person name="Wasmuth J.D."/>
            <person name="Brunk B."/>
            <person name="Grigg M.E."/>
            <person name="Howard J.C."/>
            <person name="Parkinson J."/>
            <person name="Roos D.S."/>
            <person name="Trees A.J."/>
            <person name="Berriman M."/>
            <person name="Pain A."/>
            <person name="Wastling J.M."/>
        </authorList>
    </citation>
    <scope>NUCLEOTIDE SEQUENCE [LARGE SCALE GENOMIC DNA]</scope>
    <source>
        <strain evidence="10">Liverpool</strain>
    </source>
</reference>
<feature type="compositionally biased region" description="Polar residues" evidence="6">
    <location>
        <begin position="2277"/>
        <end position="2304"/>
    </location>
</feature>
<feature type="region of interest" description="Disordered" evidence="6">
    <location>
        <begin position="2622"/>
        <end position="2688"/>
    </location>
</feature>
<feature type="compositionally biased region" description="Acidic residues" evidence="6">
    <location>
        <begin position="1469"/>
        <end position="1479"/>
    </location>
</feature>
<feature type="compositionally biased region" description="Basic and acidic residues" evidence="6">
    <location>
        <begin position="164"/>
        <end position="174"/>
    </location>
</feature>
<dbReference type="VEuPathDB" id="ToxoDB:NCLIV_034610"/>
<feature type="region of interest" description="Disordered" evidence="6">
    <location>
        <begin position="2577"/>
        <end position="2609"/>
    </location>
</feature>
<keyword evidence="10" id="KW-1185">Reference proteome</keyword>
<feature type="region of interest" description="Disordered" evidence="6">
    <location>
        <begin position="871"/>
        <end position="951"/>
    </location>
</feature>
<feature type="compositionally biased region" description="Gly residues" evidence="6">
    <location>
        <begin position="3259"/>
        <end position="3270"/>
    </location>
</feature>
<dbReference type="InterPro" id="IPR001471">
    <property type="entry name" value="AP2/ERF_dom"/>
</dbReference>
<feature type="region of interest" description="Disordered" evidence="6">
    <location>
        <begin position="1160"/>
        <end position="1238"/>
    </location>
</feature>
<feature type="compositionally biased region" description="Basic and acidic residues" evidence="6">
    <location>
        <begin position="2642"/>
        <end position="2660"/>
    </location>
</feature>
<evidence type="ECO:0000313" key="8">
    <source>
        <dbReference type="EMBL" id="CBZ53679.1"/>
    </source>
</evidence>
<keyword evidence="3" id="KW-0238">DNA-binding</keyword>
<feature type="compositionally biased region" description="Low complexity" evidence="6">
    <location>
        <begin position="2231"/>
        <end position="2248"/>
    </location>
</feature>
<dbReference type="GO" id="GO:0005634">
    <property type="term" value="C:nucleus"/>
    <property type="evidence" value="ECO:0007669"/>
    <property type="project" value="UniProtKB-SubCell"/>
</dbReference>
<feature type="domain" description="AP2/ERF" evidence="7">
    <location>
        <begin position="3284"/>
        <end position="3334"/>
    </location>
</feature>
<dbReference type="eggNOG" id="ENOG502S70V">
    <property type="taxonomic scope" value="Eukaryota"/>
</dbReference>
<evidence type="ECO:0000256" key="5">
    <source>
        <dbReference type="ARBA" id="ARBA00023242"/>
    </source>
</evidence>
<feature type="compositionally biased region" description="Polar residues" evidence="6">
    <location>
        <begin position="2840"/>
        <end position="2858"/>
    </location>
</feature>
<dbReference type="EMBL" id="LN714483">
    <property type="protein sequence ID" value="CEL67670.1"/>
    <property type="molecule type" value="Genomic_DNA"/>
</dbReference>
<feature type="region of interest" description="Disordered" evidence="6">
    <location>
        <begin position="2731"/>
        <end position="2753"/>
    </location>
</feature>
<feature type="compositionally biased region" description="Polar residues" evidence="6">
    <location>
        <begin position="108"/>
        <end position="117"/>
    </location>
</feature>
<evidence type="ECO:0000256" key="1">
    <source>
        <dbReference type="ARBA" id="ARBA00004123"/>
    </source>
</evidence>
<feature type="compositionally biased region" description="Polar residues" evidence="6">
    <location>
        <begin position="136"/>
        <end position="146"/>
    </location>
</feature>
<feature type="region of interest" description="Disordered" evidence="6">
    <location>
        <begin position="1342"/>
        <end position="1395"/>
    </location>
</feature>
<dbReference type="OMA" id="EDSHCED"/>
<evidence type="ECO:0000256" key="6">
    <source>
        <dbReference type="SAM" id="MobiDB-lite"/>
    </source>
</evidence>
<feature type="region of interest" description="Disordered" evidence="6">
    <location>
        <begin position="1"/>
        <end position="47"/>
    </location>
</feature>
<feature type="compositionally biased region" description="Low complexity" evidence="6">
    <location>
        <begin position="3245"/>
        <end position="3258"/>
    </location>
</feature>
<keyword evidence="5" id="KW-0539">Nucleus</keyword>
<name>F0VIW8_NEOCL</name>
<dbReference type="Gene3D" id="1.20.5.2050">
    <property type="match status" value="1"/>
</dbReference>
<keyword evidence="2" id="KW-0805">Transcription regulation</keyword>
<gene>
    <name evidence="9" type="ORF">BN1204_034610</name>
    <name evidence="8" type="ORF">NCLIV_034610</name>
</gene>
<dbReference type="Pfam" id="PF00847">
    <property type="entry name" value="AP2"/>
    <property type="match status" value="1"/>
</dbReference>
<comment type="subcellular location">
    <subcellularLocation>
        <location evidence="1">Nucleus</location>
    </subcellularLocation>
</comment>
<feature type="compositionally biased region" description="Low complexity" evidence="6">
    <location>
        <begin position="2741"/>
        <end position="2753"/>
    </location>
</feature>
<feature type="region of interest" description="Disordered" evidence="6">
    <location>
        <begin position="549"/>
        <end position="599"/>
    </location>
</feature>
<accession>F0VIW8</accession>
<dbReference type="Proteomes" id="UP000007494">
    <property type="component" value="Chromosome VIII"/>
</dbReference>
<feature type="compositionally biased region" description="Low complexity" evidence="6">
    <location>
        <begin position="921"/>
        <end position="938"/>
    </location>
</feature>
<keyword evidence="4" id="KW-0804">Transcription</keyword>
<feature type="compositionally biased region" description="Basic and acidic residues" evidence="6">
    <location>
        <begin position="3226"/>
        <end position="3244"/>
    </location>
</feature>
<feature type="region of interest" description="Disordered" evidence="6">
    <location>
        <begin position="1045"/>
        <end position="1066"/>
    </location>
</feature>
<feature type="region of interest" description="Disordered" evidence="6">
    <location>
        <begin position="3358"/>
        <end position="3433"/>
    </location>
</feature>
<evidence type="ECO:0000256" key="4">
    <source>
        <dbReference type="ARBA" id="ARBA00023163"/>
    </source>
</evidence>
<reference evidence="8" key="2">
    <citation type="submission" date="2011-03" db="EMBL/GenBank/DDBJ databases">
        <title>Comparative genomics and transcriptomics of Neospora caninum and Toxoplasma gondii.</title>
        <authorList>
            <person name="Reid A.J."/>
            <person name="Sohal A."/>
            <person name="Harris D."/>
            <person name="Quail M."/>
            <person name="Sanders M."/>
            <person name="Berriman M."/>
            <person name="Wastling J.M."/>
            <person name="Pain A."/>
        </authorList>
    </citation>
    <scope>NUCLEOTIDE SEQUENCE</scope>
    <source>
        <strain evidence="8">Liverpool</strain>
    </source>
</reference>
<feature type="region of interest" description="Disordered" evidence="6">
    <location>
        <begin position="1725"/>
        <end position="1786"/>
    </location>
</feature>
<feature type="compositionally biased region" description="Low complexity" evidence="6">
    <location>
        <begin position="251"/>
        <end position="267"/>
    </location>
</feature>
<reference evidence="8" key="1">
    <citation type="submission" date="2011-02" db="EMBL/GenBank/DDBJ databases">
        <authorList>
            <person name="Aslett M."/>
        </authorList>
    </citation>
    <scope>NUCLEOTIDE SEQUENCE</scope>
    <source>
        <strain evidence="8">Liverpool</strain>
    </source>
</reference>
<feature type="compositionally biased region" description="Polar residues" evidence="6">
    <location>
        <begin position="2327"/>
        <end position="2340"/>
    </location>
</feature>
<dbReference type="OrthoDB" id="332259at2759"/>
<feature type="region of interest" description="Disordered" evidence="6">
    <location>
        <begin position="1538"/>
        <end position="1616"/>
    </location>
</feature>
<feature type="region of interest" description="Disordered" evidence="6">
    <location>
        <begin position="2499"/>
        <end position="2522"/>
    </location>
</feature>
<feature type="compositionally biased region" description="Polar residues" evidence="6">
    <location>
        <begin position="873"/>
        <end position="887"/>
    </location>
</feature>
<dbReference type="InParanoid" id="F0VIW8"/>
<feature type="compositionally biased region" description="Low complexity" evidence="6">
    <location>
        <begin position="2395"/>
        <end position="2405"/>
    </location>
</feature>
<feature type="region of interest" description="Disordered" evidence="6">
    <location>
        <begin position="3171"/>
        <end position="3276"/>
    </location>
</feature>
<dbReference type="GO" id="GO:0003677">
    <property type="term" value="F:DNA binding"/>
    <property type="evidence" value="ECO:0007669"/>
    <property type="project" value="UniProtKB-KW"/>
</dbReference>
<feature type="region of interest" description="Disordered" evidence="6">
    <location>
        <begin position="2219"/>
        <end position="2415"/>
    </location>
</feature>
<reference evidence="9" key="4">
    <citation type="journal article" date="2015" name="PLoS ONE">
        <title>Comprehensive Evaluation of Toxoplasma gondii VEG and Neospora caninum LIV Genomes with Tachyzoite Stage Transcriptome and Proteome Defines Novel Transcript Features.</title>
        <authorList>
            <person name="Ramaprasad A."/>
            <person name="Mourier T."/>
            <person name="Naeem R."/>
            <person name="Malas T.B."/>
            <person name="Moussa E."/>
            <person name="Panigrahi A."/>
            <person name="Vermont S.J."/>
            <person name="Otto T.D."/>
            <person name="Wastling J."/>
            <person name="Pain A."/>
        </authorList>
    </citation>
    <scope>NUCLEOTIDE SEQUENCE</scope>
    <source>
        <strain evidence="9">Liverpool</strain>
    </source>
</reference>
<feature type="region of interest" description="Disordered" evidence="6">
    <location>
        <begin position="164"/>
        <end position="188"/>
    </location>
</feature>
<feature type="compositionally biased region" description="Polar residues" evidence="6">
    <location>
        <begin position="2731"/>
        <end position="2740"/>
    </location>
</feature>
<dbReference type="RefSeq" id="XP_003883711.1">
    <property type="nucleotide sequence ID" value="XM_003883662.1"/>
</dbReference>
<dbReference type="GeneID" id="13443090"/>
<evidence type="ECO:0000259" key="7">
    <source>
        <dbReference type="Pfam" id="PF00847"/>
    </source>
</evidence>
<feature type="compositionally biased region" description="Low complexity" evidence="6">
    <location>
        <begin position="2448"/>
        <end position="2462"/>
    </location>
</feature>
<feature type="region of interest" description="Disordered" evidence="6">
    <location>
        <begin position="2090"/>
        <end position="2123"/>
    </location>
</feature>
<feature type="region of interest" description="Disordered" evidence="6">
    <location>
        <begin position="245"/>
        <end position="269"/>
    </location>
</feature>
<feature type="region of interest" description="Disordered" evidence="6">
    <location>
        <begin position="1861"/>
        <end position="1899"/>
    </location>
</feature>
<evidence type="ECO:0000256" key="3">
    <source>
        <dbReference type="ARBA" id="ARBA00023125"/>
    </source>
</evidence>
<organism evidence="8 10">
    <name type="scientific">Neospora caninum (strain Liverpool)</name>
    <dbReference type="NCBI Taxonomy" id="572307"/>
    <lineage>
        <taxon>Eukaryota</taxon>
        <taxon>Sar</taxon>
        <taxon>Alveolata</taxon>
        <taxon>Apicomplexa</taxon>
        <taxon>Conoidasida</taxon>
        <taxon>Coccidia</taxon>
        <taxon>Eucoccidiorida</taxon>
        <taxon>Eimeriorina</taxon>
        <taxon>Sarcocystidae</taxon>
        <taxon>Neospora</taxon>
    </lineage>
</organism>
<feature type="region of interest" description="Disordered" evidence="6">
    <location>
        <begin position="2768"/>
        <end position="2920"/>
    </location>
</feature>
<evidence type="ECO:0000313" key="9">
    <source>
        <dbReference type="EMBL" id="CEL67670.1"/>
    </source>
</evidence>
<feature type="compositionally biased region" description="Basic and acidic residues" evidence="6">
    <location>
        <begin position="2105"/>
        <end position="2123"/>
    </location>
</feature>
<evidence type="ECO:0000313" key="10">
    <source>
        <dbReference type="Proteomes" id="UP000007494"/>
    </source>
</evidence>
<feature type="compositionally biased region" description="Basic and acidic residues" evidence="6">
    <location>
        <begin position="1538"/>
        <end position="1570"/>
    </location>
</feature>
<feature type="region of interest" description="Disordered" evidence="6">
    <location>
        <begin position="2444"/>
        <end position="2481"/>
    </location>
</feature>
<proteinExistence type="predicted"/>
<feature type="compositionally biased region" description="Polar residues" evidence="6">
    <location>
        <begin position="898"/>
        <end position="908"/>
    </location>
</feature>
<feature type="region of interest" description="Disordered" evidence="6">
    <location>
        <begin position="108"/>
        <end position="147"/>
    </location>
</feature>
<evidence type="ECO:0000256" key="2">
    <source>
        <dbReference type="ARBA" id="ARBA00023015"/>
    </source>
</evidence>
<dbReference type="EMBL" id="FR823390">
    <property type="protein sequence ID" value="CBZ53679.1"/>
    <property type="molecule type" value="Genomic_DNA"/>
</dbReference>
<protein>
    <submittedName>
        <fullName evidence="9">AP2 domain transcription factor AP2VIII-4</fullName>
    </submittedName>
</protein>
<sequence>MQNAEVAHLGGECAPAHPSGEDGHRHHWAANSTSRSPLAASSPAHHEKQLLRNAAVATAAMAREPLLPLPLGANSEFPATDPLSQGDCCVAVKPKNSMRTPAFQMFSTEPGSAARSTNADEEAREFQRTGPATDGVSLSSVSSQPCTGLHPRLEAAYALIESGRERHDDGRRTCSGECSSAGEGQPDSVTESEILYLVPNAPAGLSALSAQNVDRVWDKEQSEPFGTGDSIKTLLHQTREVLSSFARSGHPWTPSSPESPEGSVPQPRGRVVPRARLLAGNRVAAEAEQEDDRLFLANGNRLGGAVSPSGSGIDCRLSSERSALLTPEGAASRTPQRTLSVSAPQRTLRLTTPQAIIAMAEPLGEDADEPLWSPRPPAASTVGGAGPYLPSSATVSRHVDERAFGNRADVGEDELLKRRYEHLQRVSSIPTVGSGSRNLSPAASYIAAAAEAIAADFGDDDECVEDSSISVGRNTHVEQGLHGKDTGVPGDLSRQFCNFSSKFRGLPPKPPLPEGLIPAAEAPTLAGGSSCCSAASAPAERLVGDARALTETPGSSGKNCDRPQVRNLDAAHGPDGKTDGSGKSSPAEKNAASCGEAASAPISRTQTAGRLSEVYLASLLQPTDVLLDRTAALSAAVATPELYVRLTKSFHNQSTRRDWTSDREFAYSCTNSSCNGSVPCEIVSPSIDLLPVFFSSSRHAPEVLARVAPGVAAASVMPAAEADGVLHFCYRVSLEPKRPVVHQVALPSEANHVQEPCLKCCLSVSLFPSRPEDKAANDSQGLRFSPVCTCNRGQCRLNAGDQPDAGAVADPSGAVEESIASCLPFPPSLSPCTKRSLPSASLCDVSAELTRAPPLTFAGPPAFWGFEGPRASSVLSSGENRSPTPNACSDPGAAPTHPLSSANPQLNGTKDADGDMDLPGSSQASSHAAAGKTAAPSALEAPGPAKRRRLDACSDVEASAARRARPQDASVDAMLAEISNQSFFSSGTCRVPATVYGFRISRYIAAAARDATIAVSGAKNLAGACTPETEAPLSNACSLLVVPDDKSPGGGVQAEPAPPGKSPDSCPRAPVFLSPASPLEQLVCSRDPPSRVSVVAAKPRGSLPASGTASRVATAATGSVWVQRSDSTAGVCRPDEGVWVIRQAGTGVPLAVRAAVACDGADSPSVRDAGRADLSGVSRGGDESATEGGPSATGRRRRMSVSSAPPGTPGRKLLSSGRRPASPAWRATRGMSRPETPDMALGHRRLAKENAGTVGAVGALGGAVGDSGSASDEAAPRLLERFFFVDAHATSAAEPMPTRLRRVRQMACSWFRNKKLQQSLFQWRSHLRYQGVDAMRTHTTRLAAPSPFPGDTSPSLARKSGEAGGKDVGVGGTRATRSQARGTETGEEAGEVPGAENPLGILQEAEAEDERIRHLHALARALVARLTAVAEPLPLCAGCCECLLLSTVFPSAKRTDEKMACGQDSAGADADEERVEEEQDKGPSAVAHSTGNEGSSKTEGRSCTDCSFRLGLRWREDAFAFEYFVAVCCRRNAKPDRRADLNRGSLPDRARSAADHVETRWSSDAQKNDEGGSGDSFEAEVQADGGTKAKSEGGKGGSAVGFGPWQKTPSRATGDAVNRVSTAQGIDFAPGGRGGMNAECGDERAYIFVLLHDVVQPCVFDFVSVQVAFRAVLSRLLPFIAFRDACWDFLVRDSPDFRALLSSIVAQRGLLQEARSAEAGELSPEISATSVAGPWSHSGGQQTPALKHLPASTPCGENETAEAEGKREPAEENGDSGGSAEPQVSDASECEELCSLLRRVSATPCSLVHAVESLIEDGEEATVQAPGQPAVQPPFSIAKRRHTAPGLETILRQLLFSSQPLANQPGKGANSRAYRKRGGAAAAADRRGPGGVGGSASHAPVTLDAETHSFQERIQQLLDAEAFSVKCRYFAVPVSASRPSSLKEDIFLAFLFPTQHAICWRGGGDVGEFARPAGRVETAPAEQRHALARSTATACMRGVLQRLWPGRWPWTEDDNGLPLSAAEAWEQEMGCRVLEEIDSEPRREGEAWVFEGGCVTAGERWDQDSKRGAGPVKSQSEACVAEMLPQAVAAPESELDEQLSAGAEPSRRDRPDAKLDADSLGKEKRGFLDDSSGTLRSFACVAEGDGAVSLADASLADTSRDRIFFDRTPGRATDIDGLGAAGFGRRPQGDVRCFLLPNAGVSVLPTPLPKFSSFGVSNASAGDAPRTCVNDSDALSSESSESAASPALTGAPEPAGVVLPDMGSLSATAEMKGGESSAATDSEATPSRTTLGDVQAEAVSSLSSKALARSPAVSGHSETRTVAGTGCDSTATMSSSGQPGSSAEEDSSGAESVSAPAARRSPGPTWAALAPSPFPVKPMEKAPFKTRGRSPGPGPAAAVSARPAGLSPVSPSARRRLWATDAEVTNLRDGLDFRLDWGSDCDYGNGGSSESDGSDDSGLTSGNEAAPLEAQGGRRSVKKKGHLHTFEEPVAEDEIFGLAQGTAPPRGDATGDGDKPADGPTAAAGLRAWETASGTDLAAALRDISSLRSPPGLLTLLRHLAQPQFAAGLGLLGAGRGSPAQHLGSHLDGTVSPAPYVSGGHALRPRRGSDVSIAAAEQLVKAHASASSGEDRKLGLSPPSADPRHEGDHGVREETPRSARDTQLSLHKRLRMASLPQESRPGQTRGVGLSLPAAFLSSSATHAPAHPGGYSPSSRGTTSAPDVAALFTAAANSPSSGTPWSSAHAHSSLPASSPRRRLAQLLAAAGSSPTANLSIAAPGSPGPPGARADAREGPVGAWESPTSPGGGFSERPSAGLAKPGDAAGPVPGSIAAIMSALAQHVNQRSRQVPRGSSGSSPVFRSGEQRGELGLAVDAPALRGPQASVSGMGGQRSPVGTPMGLAPSLLGGSLEQAPQASGVSPRNLAQSAPLAAAAELLEAARCAVAPRAAGEGLAAGAARAGGPSLLQLGDEEGDAAAGALGARGTTPRDVLAGSSAEARQQLSLLLAAAEAEAGCRGLDARERTPQGVSPGDQQRLLAATAALHTAALEAASRLRGAAEACEPRAALPASDARPTLGGSAPIDVQLETLKRALGISGLSEGATPRKAVASKAGSPRAAPDLLAAIAGEIAASNAGSRAGATPALAAQMGTNPDGGASPLGMADLAGWPQLASRAPRGRSESPPHPAAPLHAHAPVQTADSGSAGSVDSEGGVRAGDGRRARGAGAGTRRERRDSSSFSEDSHCEDPLGGAPLGSASGAPSSGGGSPRAGGTGEEDELVPIGALPTGVYFDVARRLWRCQWREDGRLKSSGFSLKHYKTLEAARAACILYKCAMTNTPVDPAWMVPEYIPLSMASKRLVKQRQQASGPHATLASVAGSSAGDKSRGTDEDSSALHGASRRLRADASGALSPSGRGLAGVDEETGRRSVGGQLESSLPRGGLSLGLHLPSAAEGEASPFSPAARLLAGADGLGLEALLAAAAAEAKLRASVKAGACPNSEDPRVLLKLLEEASRQN</sequence>
<dbReference type="GO" id="GO:0003700">
    <property type="term" value="F:DNA-binding transcription factor activity"/>
    <property type="evidence" value="ECO:0007669"/>
    <property type="project" value="InterPro"/>
</dbReference>
<feature type="region of interest" description="Disordered" evidence="6">
    <location>
        <begin position="1463"/>
        <end position="1503"/>
    </location>
</feature>